<dbReference type="Proteomes" id="UP000472270">
    <property type="component" value="Unassembled WGS sequence"/>
</dbReference>
<accession>A0A673LCH2</accession>
<evidence type="ECO:0000256" key="1">
    <source>
        <dbReference type="SAM" id="MobiDB-lite"/>
    </source>
</evidence>
<dbReference type="AlphaFoldDB" id="A0A673LCH2"/>
<dbReference type="PANTHER" id="PTHR42687:SF5">
    <property type="entry name" value="L-THREONINE 3-DEHYDROGENASE, MITOCHONDRIAL-LIKE"/>
    <property type="match status" value="1"/>
</dbReference>
<dbReference type="Ensembl" id="ENSSRHT00000078070.1">
    <property type="protein sequence ID" value="ENSSRHP00000076001.1"/>
    <property type="gene ID" value="ENSSRHG00000037738.1"/>
</dbReference>
<evidence type="ECO:0000313" key="4">
    <source>
        <dbReference type="Proteomes" id="UP000472270"/>
    </source>
</evidence>
<proteinExistence type="predicted"/>
<dbReference type="PANTHER" id="PTHR42687">
    <property type="entry name" value="L-THREONINE 3-DEHYDROGENASE"/>
    <property type="match status" value="1"/>
</dbReference>
<evidence type="ECO:0000259" key="2">
    <source>
        <dbReference type="Pfam" id="PF01370"/>
    </source>
</evidence>
<dbReference type="InterPro" id="IPR001509">
    <property type="entry name" value="Epimerase_deHydtase"/>
</dbReference>
<dbReference type="InterPro" id="IPR036291">
    <property type="entry name" value="NAD(P)-bd_dom_sf"/>
</dbReference>
<dbReference type="GO" id="GO:0008743">
    <property type="term" value="F:L-threonine 3-dehydrogenase activity"/>
    <property type="evidence" value="ECO:0007669"/>
    <property type="project" value="TreeGrafter"/>
</dbReference>
<dbReference type="Pfam" id="PF01370">
    <property type="entry name" value="Epimerase"/>
    <property type="match status" value="1"/>
</dbReference>
<dbReference type="SUPFAM" id="SSF51735">
    <property type="entry name" value="NAD(P)-binding Rossmann-fold domains"/>
    <property type="match status" value="1"/>
</dbReference>
<protein>
    <submittedName>
        <fullName evidence="3">L-threonine dehydrogenase 2</fullName>
    </submittedName>
</protein>
<organism evidence="3 4">
    <name type="scientific">Sinocyclocheilus rhinocerous</name>
    <dbReference type="NCBI Taxonomy" id="307959"/>
    <lineage>
        <taxon>Eukaryota</taxon>
        <taxon>Metazoa</taxon>
        <taxon>Chordata</taxon>
        <taxon>Craniata</taxon>
        <taxon>Vertebrata</taxon>
        <taxon>Euteleostomi</taxon>
        <taxon>Actinopterygii</taxon>
        <taxon>Neopterygii</taxon>
        <taxon>Teleostei</taxon>
        <taxon>Ostariophysi</taxon>
        <taxon>Cypriniformes</taxon>
        <taxon>Cyprinidae</taxon>
        <taxon>Cyprininae</taxon>
        <taxon>Sinocyclocheilus</taxon>
    </lineage>
</organism>
<keyword evidence="4" id="KW-1185">Reference proteome</keyword>
<reference evidence="3" key="2">
    <citation type="submission" date="2025-09" db="UniProtKB">
        <authorList>
            <consortium name="Ensembl"/>
        </authorList>
    </citation>
    <scope>IDENTIFICATION</scope>
</reference>
<dbReference type="GO" id="GO:0006567">
    <property type="term" value="P:L-threonine catabolic process"/>
    <property type="evidence" value="ECO:0007669"/>
    <property type="project" value="TreeGrafter"/>
</dbReference>
<dbReference type="Gene3D" id="3.40.50.720">
    <property type="entry name" value="NAD(P)-binding Rossmann-like Domain"/>
    <property type="match status" value="2"/>
</dbReference>
<feature type="domain" description="NAD-dependent epimerase/dehydratase" evidence="2">
    <location>
        <begin position="77"/>
        <end position="234"/>
    </location>
</feature>
<evidence type="ECO:0000313" key="3">
    <source>
        <dbReference type="Ensembl" id="ENSSRHP00000076001.1"/>
    </source>
</evidence>
<dbReference type="InterPro" id="IPR051225">
    <property type="entry name" value="NAD(P)_epim/dehydratase"/>
</dbReference>
<feature type="region of interest" description="Disordered" evidence="1">
    <location>
        <begin position="307"/>
        <end position="329"/>
    </location>
</feature>
<reference evidence="3" key="1">
    <citation type="submission" date="2025-08" db="UniProtKB">
        <authorList>
            <consortium name="Ensembl"/>
        </authorList>
    </citation>
    <scope>IDENTIFICATION</scope>
</reference>
<name>A0A673LCH2_9TELE</name>
<sequence>MLSGVRSLCKGWSVRGMSLSPRQINRWPSNESSEPPTDSPRVLITGAICFPAQYGKENVILSDIRRPPTEVYNMGPFVYADVLDYKNLRELVVNNRITWLNCLRLFVPSTIGAFGPSSPRDPAPDLCIQRPRTIYGVSKVHAELMGEYLHHKYGLDFRCLRYPGVVSAHTKPGGGTTDYAVQIFHDALSTGHHECYLRSNTRLPTMHISDCHRATIEFMQAPESQLSLRTYNIAAMSFTPEEVVEEIRKHLPHLRVTYNPDTIRQTIADSWPVRFDDSNARQDWGWKPAYGLSELVTDMLASIPEKNNNARFLPSGTPTPPGMRSDGGA</sequence>